<gene>
    <name evidence="1" type="ORF">MMOR_53700</name>
</gene>
<organism evidence="1 2">
    <name type="scientific">Mycolicibacterium moriokaense</name>
    <dbReference type="NCBI Taxonomy" id="39691"/>
    <lineage>
        <taxon>Bacteria</taxon>
        <taxon>Bacillati</taxon>
        <taxon>Actinomycetota</taxon>
        <taxon>Actinomycetes</taxon>
        <taxon>Mycobacteriales</taxon>
        <taxon>Mycobacteriaceae</taxon>
        <taxon>Mycolicibacterium</taxon>
    </lineage>
</organism>
<protein>
    <submittedName>
        <fullName evidence="1">Uncharacterized protein</fullName>
    </submittedName>
</protein>
<dbReference type="EMBL" id="AP022560">
    <property type="protein sequence ID" value="BBX04434.1"/>
    <property type="molecule type" value="Genomic_DNA"/>
</dbReference>
<keyword evidence="2" id="KW-1185">Reference proteome</keyword>
<evidence type="ECO:0000313" key="2">
    <source>
        <dbReference type="Proteomes" id="UP000466681"/>
    </source>
</evidence>
<reference evidence="1 2" key="1">
    <citation type="journal article" date="2019" name="Emerg. Microbes Infect.">
        <title>Comprehensive subspecies identification of 175 nontuberculous mycobacteria species based on 7547 genomic profiles.</title>
        <authorList>
            <person name="Matsumoto Y."/>
            <person name="Kinjo T."/>
            <person name="Motooka D."/>
            <person name="Nabeya D."/>
            <person name="Jung N."/>
            <person name="Uechi K."/>
            <person name="Horii T."/>
            <person name="Iida T."/>
            <person name="Fujita J."/>
            <person name="Nakamura S."/>
        </authorList>
    </citation>
    <scope>NUCLEOTIDE SEQUENCE [LARGE SCALE GENOMIC DNA]</scope>
    <source>
        <strain evidence="1 2">JCM 6375</strain>
    </source>
</reference>
<sequence length="74" mass="8614">MIADRLKKYGHDIEMSELIYHEKRNDVVEYLTARGWDVTAQNVRDAYAANGFEFPEDGTMGFFTDMSYLTAIKR</sequence>
<dbReference type="Proteomes" id="UP000466681">
    <property type="component" value="Chromosome"/>
</dbReference>
<dbReference type="AlphaFoldDB" id="A0AAD1HGW6"/>
<dbReference type="KEGG" id="mmor:MMOR_53700"/>
<proteinExistence type="predicted"/>
<name>A0AAD1HGW6_9MYCO</name>
<evidence type="ECO:0000313" key="1">
    <source>
        <dbReference type="EMBL" id="BBX04434.1"/>
    </source>
</evidence>
<accession>A0AAD1HGW6</accession>